<organism evidence="1 2">
    <name type="scientific">Rhizorhabdus wittichii</name>
    <dbReference type="NCBI Taxonomy" id="160791"/>
    <lineage>
        <taxon>Bacteria</taxon>
        <taxon>Pseudomonadati</taxon>
        <taxon>Pseudomonadota</taxon>
        <taxon>Alphaproteobacteria</taxon>
        <taxon>Sphingomonadales</taxon>
        <taxon>Sphingomonadaceae</taxon>
        <taxon>Rhizorhabdus</taxon>
    </lineage>
</organism>
<evidence type="ECO:0000313" key="1">
    <source>
        <dbReference type="EMBL" id="QTH22016.1"/>
    </source>
</evidence>
<accession>A0A975D4A5</accession>
<reference evidence="1" key="2">
    <citation type="submission" date="2021-04" db="EMBL/GenBank/DDBJ databases">
        <title>Isolation and genomic analysis of the ibuprofen-degrading bacterium Sphingomonas strain MPO218.</title>
        <authorList>
            <person name="Aulestia M."/>
            <person name="Flores A."/>
            <person name="Mangas E.L."/>
            <person name="Perez-Pulido A.J."/>
            <person name="Santero E."/>
            <person name="Camacho E.M."/>
        </authorList>
    </citation>
    <scope>NUCLEOTIDE SEQUENCE</scope>
    <source>
        <strain evidence="1">MPO218</strain>
    </source>
</reference>
<evidence type="ECO:0000313" key="2">
    <source>
        <dbReference type="Proteomes" id="UP000664914"/>
    </source>
</evidence>
<dbReference type="AlphaFoldDB" id="A0A975D4A5"/>
<protein>
    <submittedName>
        <fullName evidence="1">Uncharacterized protein</fullName>
    </submittedName>
</protein>
<sequence>MPTTAWKFPGTAINSVSGETGSYDWSNPGNIGADDGSYAGVILTGFGPSRTLRGSNFGFTSSDIPTGAFITGIEVKIERSASDANRINDTHVFIVPDGSAGSVSDRAGNNKADTATKWPTSDTAVIYGSSSDTWSAGLTRAQVLSSNFAIDFQATTTVGGLANVDYFQVRLTWELPTISAALNVTEAADALGATSAVKIKGAAALAEAGDTVYARVGYTALIDWDFTASETPDPRIVFSGEANATRVNSAGQIVAASAPRYNYNPVTLEPKGILAEESRTNYLIQSEFANGLPASRGGLLSTTTFAGLISGTGLAFGYDGTTSTYFYVTNYAVPASSPRVISVFVRMDDGGAPAFGSNGTHTPANDFVFNLGNLVLSPTTANGGKTEDYGGGLYRVSLAVTTIASPNSNCGVIKYNDNSPRTFKCSGIMVEAGLGPTSYIPTGATQVTRSAPSAIVSGGDFSAFWNGSAGTVIVDFDRLDPLDSTDRMAVEIDDGTSTNRLDMYVRTTGRAFGRASSVTSFDFSNLGAMAAGAPQKMALAFADNDFAASMNGSEPAVDTSGSVPAVNQLLIGMGHLGSPLNGHIRRLRYYDVRVRDSELKALTALQGRATVVEAGDTLAADAKAYIKAAVNKIEATDALTATAQVYVKAVVNKIEATDALSSAATVRIKGALARTEAGDTLSAAAKALIRATVTIGEAGDTLASAADAGPRAVPTDRRTIVLQGAPLSGRSIVLPGGALSERTITI</sequence>
<name>A0A975D4A5_9SPHN</name>
<reference evidence="1" key="1">
    <citation type="submission" date="2020-07" db="EMBL/GenBank/DDBJ databases">
        <authorList>
            <person name="Camacho E."/>
        </authorList>
    </citation>
    <scope>NUCLEOTIDE SEQUENCE</scope>
    <source>
        <strain evidence="1">MPO218</strain>
    </source>
</reference>
<dbReference type="Proteomes" id="UP000664914">
    <property type="component" value="Chromosome"/>
</dbReference>
<proteinExistence type="predicted"/>
<gene>
    <name evidence="1" type="ORF">HRJ34_00280</name>
</gene>
<dbReference type="RefSeq" id="WP_208633038.1">
    <property type="nucleotide sequence ID" value="NZ_CP059319.1"/>
</dbReference>
<dbReference type="EMBL" id="CP059319">
    <property type="protein sequence ID" value="QTH22016.1"/>
    <property type="molecule type" value="Genomic_DNA"/>
</dbReference>